<evidence type="ECO:0000313" key="1">
    <source>
        <dbReference type="EnsemblMetazoa" id="ACOM024846-PA.1"/>
    </source>
</evidence>
<dbReference type="AlphaFoldDB" id="A0A8W7P3L5"/>
<reference evidence="1" key="1">
    <citation type="submission" date="2022-08" db="UniProtKB">
        <authorList>
            <consortium name="EnsemblMetazoa"/>
        </authorList>
    </citation>
    <scope>IDENTIFICATION</scope>
</reference>
<name>A0A8W7P3L5_ANOCL</name>
<sequence length="109" mass="12031">MIAADQLPQMQRHVRDLVAQQPPEAEERGRIADDLLRLADGPIPVMPLHALGGQLFLQQITGAQATNLWRCDERTGYGGRCTGRLTGPVPKMATAQSYHFTHSHLASYI</sequence>
<protein>
    <submittedName>
        <fullName evidence="1">Uncharacterized protein</fullName>
    </submittedName>
</protein>
<dbReference type="Proteomes" id="UP000075882">
    <property type="component" value="Unassembled WGS sequence"/>
</dbReference>
<proteinExistence type="predicted"/>
<organism evidence="1">
    <name type="scientific">Anopheles coluzzii</name>
    <name type="common">African malaria mosquito</name>
    <dbReference type="NCBI Taxonomy" id="1518534"/>
    <lineage>
        <taxon>Eukaryota</taxon>
        <taxon>Metazoa</taxon>
        <taxon>Ecdysozoa</taxon>
        <taxon>Arthropoda</taxon>
        <taxon>Hexapoda</taxon>
        <taxon>Insecta</taxon>
        <taxon>Pterygota</taxon>
        <taxon>Neoptera</taxon>
        <taxon>Endopterygota</taxon>
        <taxon>Diptera</taxon>
        <taxon>Nematocera</taxon>
        <taxon>Culicoidea</taxon>
        <taxon>Culicidae</taxon>
        <taxon>Anophelinae</taxon>
        <taxon>Anopheles</taxon>
    </lineage>
</organism>
<dbReference type="EnsemblMetazoa" id="ACOM024846-RA">
    <property type="protein sequence ID" value="ACOM024846-PA.1"/>
    <property type="gene ID" value="ACOM024846"/>
</dbReference>
<accession>A0A8W7P3L5</accession>